<dbReference type="CDD" id="cd11060">
    <property type="entry name" value="CYP57A1-like"/>
    <property type="match status" value="1"/>
</dbReference>
<evidence type="ECO:0000256" key="2">
    <source>
        <dbReference type="ARBA" id="ARBA00010617"/>
    </source>
</evidence>
<dbReference type="Gene3D" id="1.10.630.10">
    <property type="entry name" value="Cytochrome P450"/>
    <property type="match status" value="1"/>
</dbReference>
<comment type="similarity">
    <text evidence="2 6">Belongs to the cytochrome P450 family.</text>
</comment>
<evidence type="ECO:0000313" key="7">
    <source>
        <dbReference type="EMBL" id="CZR58541.1"/>
    </source>
</evidence>
<dbReference type="Proteomes" id="UP000184330">
    <property type="component" value="Unassembled WGS sequence"/>
</dbReference>
<dbReference type="GO" id="GO:0020037">
    <property type="term" value="F:heme binding"/>
    <property type="evidence" value="ECO:0007669"/>
    <property type="project" value="InterPro"/>
</dbReference>
<keyword evidence="5 6" id="KW-0349">Heme</keyword>
<evidence type="ECO:0000313" key="8">
    <source>
        <dbReference type="Proteomes" id="UP000184330"/>
    </source>
</evidence>
<dbReference type="PANTHER" id="PTHR24305">
    <property type="entry name" value="CYTOCHROME P450"/>
    <property type="match status" value="1"/>
</dbReference>
<dbReference type="SUPFAM" id="SSF48264">
    <property type="entry name" value="Cytochrome P450"/>
    <property type="match status" value="1"/>
</dbReference>
<keyword evidence="8" id="KW-1185">Reference proteome</keyword>
<evidence type="ECO:0000256" key="6">
    <source>
        <dbReference type="RuleBase" id="RU000461"/>
    </source>
</evidence>
<keyword evidence="4 5" id="KW-0408">Iron</keyword>
<dbReference type="InterPro" id="IPR036396">
    <property type="entry name" value="Cyt_P450_sf"/>
</dbReference>
<accession>A0A1L7X0J1</accession>
<keyword evidence="6" id="KW-0503">Monooxygenase</keyword>
<dbReference type="InterPro" id="IPR002401">
    <property type="entry name" value="Cyt_P450_E_grp-I"/>
</dbReference>
<evidence type="ECO:0000256" key="5">
    <source>
        <dbReference type="PIRSR" id="PIRSR602401-1"/>
    </source>
</evidence>
<feature type="binding site" description="axial binding residue" evidence="5">
    <location>
        <position position="486"/>
    </location>
    <ligand>
        <name>heme</name>
        <dbReference type="ChEBI" id="CHEBI:30413"/>
    </ligand>
    <ligandPart>
        <name>Fe</name>
        <dbReference type="ChEBI" id="CHEBI:18248"/>
    </ligandPart>
</feature>
<dbReference type="GO" id="GO:0004497">
    <property type="term" value="F:monooxygenase activity"/>
    <property type="evidence" value="ECO:0007669"/>
    <property type="project" value="UniProtKB-KW"/>
</dbReference>
<dbReference type="PROSITE" id="PS00086">
    <property type="entry name" value="CYTOCHROME_P450"/>
    <property type="match status" value="1"/>
</dbReference>
<organism evidence="7 8">
    <name type="scientific">Phialocephala subalpina</name>
    <dbReference type="NCBI Taxonomy" id="576137"/>
    <lineage>
        <taxon>Eukaryota</taxon>
        <taxon>Fungi</taxon>
        <taxon>Dikarya</taxon>
        <taxon>Ascomycota</taxon>
        <taxon>Pezizomycotina</taxon>
        <taxon>Leotiomycetes</taxon>
        <taxon>Helotiales</taxon>
        <taxon>Mollisiaceae</taxon>
        <taxon>Phialocephala</taxon>
        <taxon>Phialocephala fortinii species complex</taxon>
    </lineage>
</organism>
<dbReference type="EMBL" id="FJOG01000012">
    <property type="protein sequence ID" value="CZR58541.1"/>
    <property type="molecule type" value="Genomic_DNA"/>
</dbReference>
<protein>
    <submittedName>
        <fullName evidence="7">Related to cytochrome P450 oxidoreductase</fullName>
    </submittedName>
</protein>
<dbReference type="AlphaFoldDB" id="A0A1L7X0J1"/>
<reference evidence="7 8" key="1">
    <citation type="submission" date="2016-03" db="EMBL/GenBank/DDBJ databases">
        <authorList>
            <person name="Ploux O."/>
        </authorList>
    </citation>
    <scope>NUCLEOTIDE SEQUENCE [LARGE SCALE GENOMIC DNA]</scope>
    <source>
        <strain evidence="7 8">UAMH 11012</strain>
    </source>
</reference>
<dbReference type="Pfam" id="PF00067">
    <property type="entry name" value="p450"/>
    <property type="match status" value="1"/>
</dbReference>
<evidence type="ECO:0000256" key="4">
    <source>
        <dbReference type="ARBA" id="ARBA00023004"/>
    </source>
</evidence>
<dbReference type="PRINTS" id="PR00463">
    <property type="entry name" value="EP450I"/>
</dbReference>
<proteinExistence type="inferred from homology"/>
<dbReference type="PANTHER" id="PTHR24305:SF232">
    <property type="entry name" value="P450, PUTATIVE (EUROFUNG)-RELATED"/>
    <property type="match status" value="1"/>
</dbReference>
<dbReference type="InterPro" id="IPR017972">
    <property type="entry name" value="Cyt_P450_CS"/>
</dbReference>
<name>A0A1L7X0J1_9HELO</name>
<dbReference type="STRING" id="576137.A0A1L7X0J1"/>
<dbReference type="GO" id="GO:0005506">
    <property type="term" value="F:iron ion binding"/>
    <property type="evidence" value="ECO:0007669"/>
    <property type="project" value="InterPro"/>
</dbReference>
<dbReference type="InterPro" id="IPR050121">
    <property type="entry name" value="Cytochrome_P450_monoxygenase"/>
</dbReference>
<dbReference type="PRINTS" id="PR00385">
    <property type="entry name" value="P450"/>
</dbReference>
<dbReference type="GO" id="GO:0016705">
    <property type="term" value="F:oxidoreductase activity, acting on paired donors, with incorporation or reduction of molecular oxygen"/>
    <property type="evidence" value="ECO:0007669"/>
    <property type="project" value="InterPro"/>
</dbReference>
<keyword evidence="3 5" id="KW-0479">Metal-binding</keyword>
<comment type="cofactor">
    <cofactor evidence="1 5">
        <name>heme</name>
        <dbReference type="ChEBI" id="CHEBI:30413"/>
    </cofactor>
</comment>
<evidence type="ECO:0000256" key="3">
    <source>
        <dbReference type="ARBA" id="ARBA00022723"/>
    </source>
</evidence>
<gene>
    <name evidence="7" type="ORF">PAC_08433</name>
</gene>
<keyword evidence="6" id="KW-0560">Oxidoreductase</keyword>
<evidence type="ECO:0000256" key="1">
    <source>
        <dbReference type="ARBA" id="ARBA00001971"/>
    </source>
</evidence>
<sequence>MAFTMDSGSALLSPMSAGLFLVSIVAYTGYVCYHAFLGVLADLPGPFTARFTNFWRVKSAASGKAPAKFQNLHRKYGSVVRVGPSHVSVSDPAQIPVIYGISSKFTKSPFYNVFGGCHSTLSIDASVLITSDPVIDNKVYRSIFTLQSQSAHRILKASIAQKYSLSSLLTLEPLVDTVTRNFMSTLRERSQTAPDTNIAGTRLDLGEWLQFYAFDVIGAITFSRTFGFIDDGKDERGVLRGLEGGLTYGAVVGQVPGAHPWLMGNPVLQNTVLKIPAIAKNNPVPIVYQMIKDQLASRTSSEQTSTREDFITFMKKQHEKDPERMSEATMMNHMFVNLLAGSDTTAISLRTIFYLLMKNPHVYAKLQAEIDDADAAGLLSPILTYAEAQTHVPYLALVIKEALRIHPAVALPLERIVPHGGIQINSHHIPAGTTIGINAWVVHYDTAVFGEDAYSFRPERWEDDGSERLKVMERSFFAFGHGSRSCIGKNISLMEMGKFVPQFLREFEITWDGDEEWKVESNWFAKQTNVFVRYKSRERKASTS</sequence>
<dbReference type="InterPro" id="IPR001128">
    <property type="entry name" value="Cyt_P450"/>
</dbReference>
<dbReference type="OrthoDB" id="3934656at2759"/>